<evidence type="ECO:0000259" key="4">
    <source>
        <dbReference type="PROSITE" id="PS50835"/>
    </source>
</evidence>
<evidence type="ECO:0000256" key="1">
    <source>
        <dbReference type="ARBA" id="ARBA00022729"/>
    </source>
</evidence>
<dbReference type="Proteomes" id="UP000694387">
    <property type="component" value="Chromosome 1"/>
</dbReference>
<dbReference type="Pfam" id="PF07686">
    <property type="entry name" value="V-set"/>
    <property type="match status" value="1"/>
</dbReference>
<protein>
    <recommendedName>
        <fullName evidence="4">Ig-like domain-containing protein</fullName>
    </recommendedName>
</protein>
<evidence type="ECO:0000256" key="3">
    <source>
        <dbReference type="SAM" id="SignalP"/>
    </source>
</evidence>
<accession>A0A9L0JFE5</accession>
<dbReference type="GeneTree" id="ENSGT00940000154270"/>
<reference evidence="5" key="3">
    <citation type="submission" date="2025-09" db="UniProtKB">
        <authorList>
            <consortium name="Ensembl"/>
        </authorList>
    </citation>
    <scope>IDENTIFICATION</scope>
</reference>
<organism evidence="5 6">
    <name type="scientific">Equus asinus</name>
    <name type="common">Donkey</name>
    <name type="synonym">Equus africanus asinus</name>
    <dbReference type="NCBI Taxonomy" id="9793"/>
    <lineage>
        <taxon>Eukaryota</taxon>
        <taxon>Metazoa</taxon>
        <taxon>Chordata</taxon>
        <taxon>Craniata</taxon>
        <taxon>Vertebrata</taxon>
        <taxon>Euteleostomi</taxon>
        <taxon>Mammalia</taxon>
        <taxon>Eutheria</taxon>
        <taxon>Laurasiatheria</taxon>
        <taxon>Perissodactyla</taxon>
        <taxon>Equidae</taxon>
        <taxon>Equus</taxon>
    </lineage>
</organism>
<proteinExistence type="predicted"/>
<name>A0A9L0JFE5_EQUAS</name>
<keyword evidence="1 3" id="KW-0732">Signal</keyword>
<dbReference type="SMART" id="SM00406">
    <property type="entry name" value="IGv"/>
    <property type="match status" value="1"/>
</dbReference>
<keyword evidence="2" id="KW-0391">Immunity</keyword>
<dbReference type="SUPFAM" id="SSF48726">
    <property type="entry name" value="Immunoglobulin"/>
    <property type="match status" value="1"/>
</dbReference>
<dbReference type="InterPro" id="IPR007110">
    <property type="entry name" value="Ig-like_dom"/>
</dbReference>
<dbReference type="AlphaFoldDB" id="A0A9L0JFE5"/>
<evidence type="ECO:0000313" key="5">
    <source>
        <dbReference type="Ensembl" id="ENSEASP00005051914.1"/>
    </source>
</evidence>
<dbReference type="GO" id="GO:0005886">
    <property type="term" value="C:plasma membrane"/>
    <property type="evidence" value="ECO:0007669"/>
    <property type="project" value="TreeGrafter"/>
</dbReference>
<dbReference type="PROSITE" id="PS50835">
    <property type="entry name" value="IG_LIKE"/>
    <property type="match status" value="1"/>
</dbReference>
<dbReference type="InterPro" id="IPR050413">
    <property type="entry name" value="TCR_beta_variable"/>
</dbReference>
<dbReference type="GO" id="GO:0002376">
    <property type="term" value="P:immune system process"/>
    <property type="evidence" value="ECO:0007669"/>
    <property type="project" value="UniProtKB-KW"/>
</dbReference>
<dbReference type="InterPro" id="IPR013106">
    <property type="entry name" value="Ig_V-set"/>
</dbReference>
<dbReference type="InterPro" id="IPR036179">
    <property type="entry name" value="Ig-like_dom_sf"/>
</dbReference>
<sequence>MPRTSSLRDQKSEQGDTCLVLPHRAMSSTLLCCVALCLLGAGPVDSGVTQTPRHLVKTRGQQVTLRCSPMSGHDTISWYRQPLGQGLQFLIQYYRGEENGKGDFPGRFKGQQLDNYSSELNVSVLELVDSALYFCASSLAQ</sequence>
<feature type="chain" id="PRO_5040399469" description="Ig-like domain-containing protein" evidence="3">
    <location>
        <begin position="47"/>
        <end position="141"/>
    </location>
</feature>
<reference evidence="5 6" key="1">
    <citation type="journal article" date="2020" name="Nat. Commun.">
        <title>Donkey genomes provide new insights into domestication and selection for coat color.</title>
        <authorList>
            <person name="Wang"/>
            <person name="C."/>
            <person name="Li"/>
            <person name="H."/>
            <person name="Guo"/>
            <person name="Y."/>
            <person name="Huang"/>
            <person name="J."/>
            <person name="Sun"/>
            <person name="Y."/>
            <person name="Min"/>
            <person name="J."/>
            <person name="Wang"/>
            <person name="J."/>
            <person name="Fang"/>
            <person name="X."/>
            <person name="Zhao"/>
            <person name="Z."/>
            <person name="Wang"/>
            <person name="S."/>
            <person name="Zhang"/>
            <person name="Y."/>
            <person name="Liu"/>
            <person name="Q."/>
            <person name="Jiang"/>
            <person name="Q."/>
            <person name="Wang"/>
            <person name="X."/>
            <person name="Guo"/>
            <person name="Y."/>
            <person name="Yang"/>
            <person name="C."/>
            <person name="Wang"/>
            <person name="Y."/>
            <person name="Tian"/>
            <person name="F."/>
            <person name="Zhuang"/>
            <person name="G."/>
            <person name="Fan"/>
            <person name="Y."/>
            <person name="Gao"/>
            <person name="Q."/>
            <person name="Li"/>
            <person name="Y."/>
            <person name="Ju"/>
            <person name="Z."/>
            <person name="Li"/>
            <person name="J."/>
            <person name="Li"/>
            <person name="R."/>
            <person name="Hou"/>
            <person name="M."/>
            <person name="Yang"/>
            <person name="G."/>
            <person name="Liu"/>
            <person name="G."/>
            <person name="Liu"/>
            <person name="W."/>
            <person name="Guo"/>
            <person name="J."/>
            <person name="Pan"/>
            <person name="S."/>
            <person name="Fan"/>
            <person name="G."/>
            <person name="Zhang"/>
            <person name="W."/>
            <person name="Zhang"/>
            <person name="R."/>
            <person name="Yu"/>
            <person name="J."/>
            <person name="Zhang"/>
            <person name="X."/>
            <person name="Yin"/>
            <person name="Q."/>
            <person name="Ji"/>
            <person name="C."/>
            <person name="Jin"/>
            <person name="Y."/>
            <person name="Yue"/>
            <person name="G."/>
            <person name="Liu"/>
            <person name="M."/>
            <person name="Xu"/>
            <person name="J."/>
            <person name="Liu"/>
            <person name="S."/>
            <person name="Jordana"/>
            <person name="J."/>
            <person name="Noce"/>
            <person name="A."/>
            <person name="Amills"/>
            <person name="M."/>
            <person name="Wu"/>
            <person name="D.D."/>
            <person name="Li"/>
            <person name="S."/>
            <person name="Zhou"/>
            <person name="X. and Zhong"/>
            <person name="J."/>
        </authorList>
    </citation>
    <scope>NUCLEOTIDE SEQUENCE [LARGE SCALE GENOMIC DNA]</scope>
</reference>
<dbReference type="PANTHER" id="PTHR23268">
    <property type="entry name" value="T-CELL RECEPTOR BETA CHAIN"/>
    <property type="match status" value="1"/>
</dbReference>
<dbReference type="GO" id="GO:0007166">
    <property type="term" value="P:cell surface receptor signaling pathway"/>
    <property type="evidence" value="ECO:0007669"/>
    <property type="project" value="TreeGrafter"/>
</dbReference>
<evidence type="ECO:0000313" key="6">
    <source>
        <dbReference type="Proteomes" id="UP000694387"/>
    </source>
</evidence>
<dbReference type="Gene3D" id="2.60.40.10">
    <property type="entry name" value="Immunoglobulins"/>
    <property type="match status" value="1"/>
</dbReference>
<feature type="signal peptide" evidence="3">
    <location>
        <begin position="1"/>
        <end position="46"/>
    </location>
</feature>
<evidence type="ECO:0000256" key="2">
    <source>
        <dbReference type="ARBA" id="ARBA00022859"/>
    </source>
</evidence>
<keyword evidence="6" id="KW-1185">Reference proteome</keyword>
<dbReference type="InterPro" id="IPR013783">
    <property type="entry name" value="Ig-like_fold"/>
</dbReference>
<dbReference type="Ensembl" id="ENSEAST00005060224.1">
    <property type="protein sequence ID" value="ENSEASP00005051914.1"/>
    <property type="gene ID" value="ENSEASG00005024866.1"/>
</dbReference>
<feature type="domain" description="Ig-like" evidence="4">
    <location>
        <begin position="43"/>
        <end position="141"/>
    </location>
</feature>
<reference evidence="5" key="2">
    <citation type="submission" date="2025-08" db="UniProtKB">
        <authorList>
            <consortium name="Ensembl"/>
        </authorList>
    </citation>
    <scope>IDENTIFICATION</scope>
</reference>
<dbReference type="PANTHER" id="PTHR23268:SF6">
    <property type="entry name" value="T CELL RECEPTOR BETA VARIABLE 5-5-RELATED"/>
    <property type="match status" value="1"/>
</dbReference>